<dbReference type="STRING" id="407022.SAMN05661044_00279"/>
<dbReference type="PANTHER" id="PTHR43736:SF4">
    <property type="entry name" value="SLR1690 PROTEIN"/>
    <property type="match status" value="1"/>
</dbReference>
<dbReference type="Pfam" id="PF00293">
    <property type="entry name" value="NUDIX"/>
    <property type="match status" value="1"/>
</dbReference>
<gene>
    <name evidence="2" type="ORF">SAMN05661044_00279</name>
</gene>
<accession>A0A1H7H674</accession>
<evidence type="ECO:0000259" key="1">
    <source>
        <dbReference type="PROSITE" id="PS51462"/>
    </source>
</evidence>
<dbReference type="InterPro" id="IPR000086">
    <property type="entry name" value="NUDIX_hydrolase_dom"/>
</dbReference>
<dbReference type="Gene3D" id="3.90.79.10">
    <property type="entry name" value="Nucleoside Triphosphate Pyrophosphohydrolase"/>
    <property type="match status" value="1"/>
</dbReference>
<protein>
    <submittedName>
        <fullName evidence="2">ADP-ribose pyrophosphatase YjhB, NUDIX family</fullName>
    </submittedName>
</protein>
<dbReference type="SUPFAM" id="SSF46785">
    <property type="entry name" value="Winged helix' DNA-binding domain"/>
    <property type="match status" value="1"/>
</dbReference>
<reference evidence="3" key="1">
    <citation type="submission" date="2016-10" db="EMBL/GenBank/DDBJ databases">
        <authorList>
            <person name="Varghese N."/>
            <person name="Submissions S."/>
        </authorList>
    </citation>
    <scope>NUCLEOTIDE SEQUENCE [LARGE SCALE GENOMIC DNA]</scope>
    <source>
        <strain evidence="3">DSM 18733</strain>
    </source>
</reference>
<evidence type="ECO:0000313" key="2">
    <source>
        <dbReference type="EMBL" id="SEK45267.1"/>
    </source>
</evidence>
<keyword evidence="3" id="KW-1185">Reference proteome</keyword>
<evidence type="ECO:0000313" key="3">
    <source>
        <dbReference type="Proteomes" id="UP000199421"/>
    </source>
</evidence>
<name>A0A1H7H674_OLID1</name>
<dbReference type="InterPro" id="IPR015797">
    <property type="entry name" value="NUDIX_hydrolase-like_dom_sf"/>
</dbReference>
<dbReference type="CDD" id="cd18873">
    <property type="entry name" value="NUDIX_NadM_like"/>
    <property type="match status" value="1"/>
</dbReference>
<dbReference type="Proteomes" id="UP000199421">
    <property type="component" value="Unassembled WGS sequence"/>
</dbReference>
<dbReference type="RefSeq" id="WP_093317191.1">
    <property type="nucleotide sequence ID" value="NZ_FOAF01000001.1"/>
</dbReference>
<dbReference type="InterPro" id="IPR036388">
    <property type="entry name" value="WH-like_DNA-bd_sf"/>
</dbReference>
<sequence length="256" mass="29944">MSYLKQISDKELKEGIEHFIQEAKGKYVPSVTLDTVIFGFHDNKLKVLLLRFAQTAHFILPGGYLSKDEDLDMAALRVLRERTGLDNIFLEQFYTSGKKNRTSNSIVSQLMKDLLGNLPADHWFNQRFVSVCYYALVDDTKVNPKPEPFFTEFKWFDIEAIPVLLYDHNLIVEKALKRLQTDLDTKLVGSKLMRDSFTMNELQKLYEAVFQHPFVRTNFQRKMLSLGILERLEKQYTGKSHKAPYLYRFTKDPLED</sequence>
<dbReference type="PROSITE" id="PS51462">
    <property type="entry name" value="NUDIX"/>
    <property type="match status" value="1"/>
</dbReference>
<dbReference type="AlphaFoldDB" id="A0A1H7H674"/>
<dbReference type="InterPro" id="IPR036390">
    <property type="entry name" value="WH_DNA-bd_sf"/>
</dbReference>
<dbReference type="Pfam" id="PF21906">
    <property type="entry name" value="WHD_NrtR"/>
    <property type="match status" value="1"/>
</dbReference>
<dbReference type="PANTHER" id="PTHR43736">
    <property type="entry name" value="ADP-RIBOSE PYROPHOSPHATASE"/>
    <property type="match status" value="1"/>
</dbReference>
<proteinExistence type="predicted"/>
<dbReference type="EMBL" id="FOAF01000001">
    <property type="protein sequence ID" value="SEK45267.1"/>
    <property type="molecule type" value="Genomic_DNA"/>
</dbReference>
<feature type="domain" description="Nudix hydrolase" evidence="1">
    <location>
        <begin position="30"/>
        <end position="178"/>
    </location>
</feature>
<dbReference type="InterPro" id="IPR054105">
    <property type="entry name" value="WHD_NrtR"/>
</dbReference>
<organism evidence="2 3">
    <name type="scientific">Olivibacter domesticus</name>
    <name type="common">Pseudosphingobacterium domesticum</name>
    <dbReference type="NCBI Taxonomy" id="407022"/>
    <lineage>
        <taxon>Bacteria</taxon>
        <taxon>Pseudomonadati</taxon>
        <taxon>Bacteroidota</taxon>
        <taxon>Sphingobacteriia</taxon>
        <taxon>Sphingobacteriales</taxon>
        <taxon>Sphingobacteriaceae</taxon>
        <taxon>Olivibacter</taxon>
    </lineage>
</organism>
<dbReference type="OrthoDB" id="9786141at2"/>
<dbReference type="SUPFAM" id="SSF55811">
    <property type="entry name" value="Nudix"/>
    <property type="match status" value="1"/>
</dbReference>
<dbReference type="Gene3D" id="1.10.10.10">
    <property type="entry name" value="Winged helix-like DNA-binding domain superfamily/Winged helix DNA-binding domain"/>
    <property type="match status" value="1"/>
</dbReference>